<reference evidence="1 2" key="1">
    <citation type="submission" date="2019-01" db="EMBL/GenBank/DDBJ databases">
        <authorList>
            <person name="Ferrante I. M."/>
        </authorList>
    </citation>
    <scope>NUCLEOTIDE SEQUENCE [LARGE SCALE GENOMIC DNA]</scope>
    <source>
        <strain evidence="1 2">B856</strain>
    </source>
</reference>
<sequence length="153" mass="17286">MIISPVFRVLIRIEFVGLKIVIRREVIITTKGNDPLELFLHGFVGRWDPQINPLVQFKGRNIAPTGSIPVFHMFLPGYLPIDSIINSDLFSLFYVPYRDVINGQTRMKLGPPVFNRHVEPFRVPQPLLIGPNHFGVGIFVVVIDEKVEVSVGA</sequence>
<proteinExistence type="predicted"/>
<evidence type="ECO:0000313" key="2">
    <source>
        <dbReference type="Proteomes" id="UP000291116"/>
    </source>
</evidence>
<gene>
    <name evidence="1" type="ORF">PSNMU_V1.4_AUG-EV-PASAV3_0092510</name>
</gene>
<dbReference type="Proteomes" id="UP000291116">
    <property type="component" value="Unassembled WGS sequence"/>
</dbReference>
<accession>A0A448ZJS0</accession>
<name>A0A448ZJS0_9STRA</name>
<protein>
    <submittedName>
        <fullName evidence="1">Uncharacterized protein</fullName>
    </submittedName>
</protein>
<evidence type="ECO:0000313" key="1">
    <source>
        <dbReference type="EMBL" id="VEU42290.1"/>
    </source>
</evidence>
<dbReference type="AlphaFoldDB" id="A0A448ZJS0"/>
<keyword evidence="2" id="KW-1185">Reference proteome</keyword>
<dbReference type="EMBL" id="CAACVS010000428">
    <property type="protein sequence ID" value="VEU42290.1"/>
    <property type="molecule type" value="Genomic_DNA"/>
</dbReference>
<organism evidence="1 2">
    <name type="scientific">Pseudo-nitzschia multistriata</name>
    <dbReference type="NCBI Taxonomy" id="183589"/>
    <lineage>
        <taxon>Eukaryota</taxon>
        <taxon>Sar</taxon>
        <taxon>Stramenopiles</taxon>
        <taxon>Ochrophyta</taxon>
        <taxon>Bacillariophyta</taxon>
        <taxon>Bacillariophyceae</taxon>
        <taxon>Bacillariophycidae</taxon>
        <taxon>Bacillariales</taxon>
        <taxon>Bacillariaceae</taxon>
        <taxon>Pseudo-nitzschia</taxon>
    </lineage>
</organism>